<keyword evidence="1" id="KW-0175">Coiled coil</keyword>
<dbReference type="AlphaFoldDB" id="A0A813V0K1"/>
<name>A0A813V0K1_9BILA</name>
<organism evidence="2 3">
    <name type="scientific">Brachionus calyciflorus</name>
    <dbReference type="NCBI Taxonomy" id="104777"/>
    <lineage>
        <taxon>Eukaryota</taxon>
        <taxon>Metazoa</taxon>
        <taxon>Spiralia</taxon>
        <taxon>Gnathifera</taxon>
        <taxon>Rotifera</taxon>
        <taxon>Eurotatoria</taxon>
        <taxon>Monogononta</taxon>
        <taxon>Pseudotrocha</taxon>
        <taxon>Ploima</taxon>
        <taxon>Brachionidae</taxon>
        <taxon>Brachionus</taxon>
    </lineage>
</organism>
<accession>A0A813V0K1</accession>
<evidence type="ECO:0000313" key="2">
    <source>
        <dbReference type="EMBL" id="CAF0830660.1"/>
    </source>
</evidence>
<dbReference type="Gene3D" id="1.20.5.170">
    <property type="match status" value="1"/>
</dbReference>
<dbReference type="Proteomes" id="UP000663879">
    <property type="component" value="Unassembled WGS sequence"/>
</dbReference>
<keyword evidence="3" id="KW-1185">Reference proteome</keyword>
<comment type="caution">
    <text evidence="2">The sequence shown here is derived from an EMBL/GenBank/DDBJ whole genome shotgun (WGS) entry which is preliminary data.</text>
</comment>
<proteinExistence type="predicted"/>
<gene>
    <name evidence="2" type="ORF">OXX778_LOCUS7948</name>
</gene>
<dbReference type="EMBL" id="CAJNOC010001055">
    <property type="protein sequence ID" value="CAF0830660.1"/>
    <property type="molecule type" value="Genomic_DNA"/>
</dbReference>
<sequence length="446" mass="50987">MTNLDSHFSTENGNNHELELKYPRKVYEAIIESNGFEKFENIHDRLRELSRCLGIENPLAIQPIMEHNKIEKNKMKIEVDNYYDYMKLIGPWPVNSFNTGVMARPTPPKLVVNIINVDKAIVIDRDDKKIKEMEDIYGLINVERITTKENEPTNKLKANVRSINDFIKCIKQGIYISLTSKKHKVTPSIIHSKVCNNCGSINHKICKMNKRCLRCGDYDHDRESCKKWPKCINCGGKHSCNSNDCEKLNEKTLLINAYAISILEGEGIIENKNRVLRTNRSNSNNDEVVATINDNNLDEIVKHILQRELDTERTRVIELENKMNKYITESETKFVNLDSAVSKLGDHVIDLDAKVTDIDSKIKSVDTKIGNIEKKAILLENKITEIDGKVTSVEEKTQKLKIKIGDLLKKADSNHSEALKKQDENFQGLKALIQNLSSNMTQSTTY</sequence>
<evidence type="ECO:0000313" key="3">
    <source>
        <dbReference type="Proteomes" id="UP000663879"/>
    </source>
</evidence>
<reference evidence="2" key="1">
    <citation type="submission" date="2021-02" db="EMBL/GenBank/DDBJ databases">
        <authorList>
            <person name="Nowell W R."/>
        </authorList>
    </citation>
    <scope>NUCLEOTIDE SEQUENCE</scope>
    <source>
        <strain evidence="2">Ploen Becks lab</strain>
    </source>
</reference>
<feature type="coiled-coil region" evidence="1">
    <location>
        <begin position="302"/>
        <end position="329"/>
    </location>
</feature>
<protein>
    <submittedName>
        <fullName evidence="2">Uncharacterized protein</fullName>
    </submittedName>
</protein>
<dbReference type="OrthoDB" id="342281at2759"/>
<evidence type="ECO:0000256" key="1">
    <source>
        <dbReference type="SAM" id="Coils"/>
    </source>
</evidence>